<evidence type="ECO:0000256" key="3">
    <source>
        <dbReference type="ARBA" id="ARBA00022723"/>
    </source>
</evidence>
<dbReference type="CDD" id="cd07714">
    <property type="entry name" value="RNaseJ_MBL-fold"/>
    <property type="match status" value="1"/>
</dbReference>
<dbReference type="Pfam" id="PF07521">
    <property type="entry name" value="RMMBL"/>
    <property type="match status" value="1"/>
</dbReference>
<feature type="active site" description="Proton acceptor" evidence="10">
    <location>
        <position position="360"/>
    </location>
</feature>
<keyword evidence="8 9" id="KW-0694">RNA-binding</keyword>
<comment type="similarity">
    <text evidence="9">Belongs to the metallo-beta-lactamase superfamily. RNA-metabolizing metallo-beta-lactamase-like family. Bacterial RNase J subfamily.</text>
</comment>
<comment type="cofactor">
    <cofactor evidence="12">
        <name>Zn(2+)</name>
        <dbReference type="ChEBI" id="CHEBI:29105"/>
    </cofactor>
    <text evidence="12">Binds 2 Zn(2+) ions per subunit. It is not clear if Zn(2+) or Mg(2+) is physiologically important.</text>
</comment>
<feature type="binding site" evidence="12">
    <location>
        <position position="67"/>
    </location>
    <ligand>
        <name>Zn(2+)</name>
        <dbReference type="ChEBI" id="CHEBI:29105"/>
        <label>1</label>
        <note>catalytic</note>
    </ligand>
</feature>
<feature type="active site" description="Proton donor" evidence="10">
    <location>
        <position position="186"/>
    </location>
</feature>
<evidence type="ECO:0000256" key="1">
    <source>
        <dbReference type="ARBA" id="ARBA00022490"/>
    </source>
</evidence>
<feature type="binding site" evidence="12">
    <location>
        <position position="68"/>
    </location>
    <ligand>
        <name>Zn(2+)</name>
        <dbReference type="ChEBI" id="CHEBI:29105"/>
        <label>1</label>
        <note>catalytic</note>
    </ligand>
</feature>
<feature type="binding site" evidence="12">
    <location>
        <position position="382"/>
    </location>
    <ligand>
        <name>Zn(2+)</name>
        <dbReference type="ChEBI" id="CHEBI:29105"/>
        <label>1</label>
        <note>catalytic</note>
    </ligand>
</feature>
<dbReference type="InterPro" id="IPR011108">
    <property type="entry name" value="RMMBL"/>
</dbReference>
<dbReference type="GO" id="GO:0004534">
    <property type="term" value="F:5'-3' RNA exonuclease activity"/>
    <property type="evidence" value="ECO:0007669"/>
    <property type="project" value="UniProtKB-UniRule"/>
</dbReference>
<feature type="binding site" evidence="12">
    <location>
        <position position="436"/>
    </location>
    <ligand>
        <name>Ca(2+)</name>
        <dbReference type="ChEBI" id="CHEBI:29108"/>
    </ligand>
</feature>
<dbReference type="Gene3D" id="3.60.15.10">
    <property type="entry name" value="Ribonuclease Z/Hydroxyacylglutathione hydrolase-like"/>
    <property type="match status" value="1"/>
</dbReference>
<organism evidence="14 15">
    <name type="scientific">Candidatus Doudnabacteria bacterium RIFCSPHIGHO2_01_FULL_41_86</name>
    <dbReference type="NCBI Taxonomy" id="1817821"/>
    <lineage>
        <taxon>Bacteria</taxon>
        <taxon>Candidatus Doudnaibacteriota</taxon>
    </lineage>
</organism>
<dbReference type="AlphaFoldDB" id="A0A1F5NAL0"/>
<dbReference type="InterPro" id="IPR042173">
    <property type="entry name" value="RNase_J_2"/>
</dbReference>
<dbReference type="Pfam" id="PF17770">
    <property type="entry name" value="RNase_J_C"/>
    <property type="match status" value="1"/>
</dbReference>
<dbReference type="STRING" id="1817821.A2717_02845"/>
<dbReference type="GO" id="GO:0005737">
    <property type="term" value="C:cytoplasm"/>
    <property type="evidence" value="ECO:0007669"/>
    <property type="project" value="UniProtKB-SubCell"/>
</dbReference>
<keyword evidence="6 12" id="KW-0862">Zinc</keyword>
<feature type="binding site" evidence="12">
    <location>
        <position position="154"/>
    </location>
    <ligand>
        <name>Zn(2+)</name>
        <dbReference type="ChEBI" id="CHEBI:29105"/>
        <label>1</label>
        <note>catalytic</note>
    </ligand>
</feature>
<keyword evidence="12" id="KW-0106">Calcium</keyword>
<keyword evidence="3 12" id="KW-0479">Metal-binding</keyword>
<dbReference type="PANTHER" id="PTHR43694">
    <property type="entry name" value="RIBONUCLEASE J"/>
    <property type="match status" value="1"/>
</dbReference>
<dbReference type="InterPro" id="IPR004613">
    <property type="entry name" value="RNase_J"/>
</dbReference>
<evidence type="ECO:0000256" key="11">
    <source>
        <dbReference type="PIRSR" id="PIRSR004803-2"/>
    </source>
</evidence>
<accession>A0A1F5NAL0</accession>
<dbReference type="GO" id="GO:0003723">
    <property type="term" value="F:RNA binding"/>
    <property type="evidence" value="ECO:0007669"/>
    <property type="project" value="UniProtKB-UniRule"/>
</dbReference>
<dbReference type="InterPro" id="IPR001587">
    <property type="entry name" value="RNase_J_CS"/>
</dbReference>
<keyword evidence="2 9" id="KW-0540">Nuclease</keyword>
<dbReference type="SMART" id="SM00849">
    <property type="entry name" value="Lactamase_B"/>
    <property type="match status" value="1"/>
</dbReference>
<feature type="binding site" evidence="9 11">
    <location>
        <begin position="356"/>
        <end position="360"/>
    </location>
    <ligand>
        <name>substrate</name>
    </ligand>
</feature>
<dbReference type="EC" id="3.1.-.-" evidence="9"/>
<feature type="domain" description="Metallo-beta-lactamase" evidence="13">
    <location>
        <begin position="10"/>
        <end position="206"/>
    </location>
</feature>
<dbReference type="PIRSF" id="PIRSF004803">
    <property type="entry name" value="RnjA"/>
    <property type="match status" value="1"/>
</dbReference>
<evidence type="ECO:0000256" key="2">
    <source>
        <dbReference type="ARBA" id="ARBA00022722"/>
    </source>
</evidence>
<dbReference type="Gene3D" id="3.40.50.10710">
    <property type="entry name" value="Metallo-hydrolase/oxidoreductase"/>
    <property type="match status" value="1"/>
</dbReference>
<feature type="binding site" evidence="12">
    <location>
        <position position="65"/>
    </location>
    <ligand>
        <name>Zn(2+)</name>
        <dbReference type="ChEBI" id="CHEBI:29105"/>
        <label>1</label>
        <note>catalytic</note>
    </ligand>
</feature>
<dbReference type="Gene3D" id="3.10.20.580">
    <property type="match status" value="1"/>
</dbReference>
<keyword evidence="1 9" id="KW-0963">Cytoplasm</keyword>
<dbReference type="InterPro" id="IPR036866">
    <property type="entry name" value="RibonucZ/Hydroxyglut_hydro"/>
</dbReference>
<dbReference type="PROSITE" id="PS01292">
    <property type="entry name" value="UPF0036"/>
    <property type="match status" value="1"/>
</dbReference>
<dbReference type="GO" id="GO:0006364">
    <property type="term" value="P:rRNA processing"/>
    <property type="evidence" value="ECO:0007669"/>
    <property type="project" value="UniProtKB-UniRule"/>
</dbReference>
<dbReference type="InterPro" id="IPR030854">
    <property type="entry name" value="RNase_J_bac"/>
</dbReference>
<dbReference type="Pfam" id="PF22505">
    <property type="entry name" value="RNase_J_b_CASP"/>
    <property type="match status" value="1"/>
</dbReference>
<dbReference type="InterPro" id="IPR041636">
    <property type="entry name" value="RNase_J_C"/>
</dbReference>
<feature type="binding site" evidence="12">
    <location>
        <position position="40"/>
    </location>
    <ligand>
        <name>Ca(2+)</name>
        <dbReference type="ChEBI" id="CHEBI:29108"/>
    </ligand>
</feature>
<keyword evidence="5 9" id="KW-0378">Hydrolase</keyword>
<proteinExistence type="inferred from homology"/>
<comment type="function">
    <text evidence="9">An RNase that has 5'-3' exonuclease and possibly endonuclease activity. Involved in maturation of rRNA and in some organisms also mRNA maturation and/or decay.</text>
</comment>
<dbReference type="PANTHER" id="PTHR43694:SF1">
    <property type="entry name" value="RIBONUCLEASE J"/>
    <property type="match status" value="1"/>
</dbReference>
<feature type="binding site" evidence="12">
    <location>
        <position position="63"/>
    </location>
    <ligand>
        <name>Zn(2+)</name>
        <dbReference type="ChEBI" id="CHEBI:29105"/>
        <label>1</label>
        <note>catalytic</note>
    </ligand>
</feature>
<dbReference type="GO" id="GO:0004521">
    <property type="term" value="F:RNA endonuclease activity"/>
    <property type="evidence" value="ECO:0007669"/>
    <property type="project" value="UniProtKB-UniRule"/>
</dbReference>
<gene>
    <name evidence="9" type="primary">rnj</name>
    <name evidence="14" type="ORF">A2717_02845</name>
</gene>
<reference evidence="14 15" key="1">
    <citation type="journal article" date="2016" name="Nat. Commun.">
        <title>Thousands of microbial genomes shed light on interconnected biogeochemical processes in an aquifer system.</title>
        <authorList>
            <person name="Anantharaman K."/>
            <person name="Brown C.T."/>
            <person name="Hug L.A."/>
            <person name="Sharon I."/>
            <person name="Castelle C.J."/>
            <person name="Probst A.J."/>
            <person name="Thomas B.C."/>
            <person name="Singh A."/>
            <person name="Wilkins M.J."/>
            <person name="Karaoz U."/>
            <person name="Brodie E.L."/>
            <person name="Williams K.H."/>
            <person name="Hubbard S.S."/>
            <person name="Banfield J.F."/>
        </authorList>
    </citation>
    <scope>NUCLEOTIDE SEQUENCE [LARGE SCALE GENOMIC DNA]</scope>
</reference>
<dbReference type="NCBIfam" id="TIGR00649">
    <property type="entry name" value="MG423"/>
    <property type="match status" value="1"/>
</dbReference>
<feature type="binding site" evidence="12">
    <location>
        <position position="132"/>
    </location>
    <ligand>
        <name>Zn(2+)</name>
        <dbReference type="ChEBI" id="CHEBI:29105"/>
        <label>1</label>
        <note>catalytic</note>
    </ligand>
</feature>
<dbReference type="HAMAP" id="MF_01491">
    <property type="entry name" value="RNase_J_bact"/>
    <property type="match status" value="1"/>
</dbReference>
<dbReference type="InterPro" id="IPR055132">
    <property type="entry name" value="RNase_J_b_CASP"/>
</dbReference>
<evidence type="ECO:0000256" key="10">
    <source>
        <dbReference type="PIRSR" id="PIRSR004803-1"/>
    </source>
</evidence>
<keyword evidence="4 9" id="KW-0255">Endonuclease</keyword>
<evidence type="ECO:0000256" key="7">
    <source>
        <dbReference type="ARBA" id="ARBA00022839"/>
    </source>
</evidence>
<protein>
    <recommendedName>
        <fullName evidence="9">Ribonuclease J</fullName>
        <shortName evidence="9">RNase J</shortName>
        <ecNumber evidence="9">3.1.-.-</ecNumber>
    </recommendedName>
</protein>
<name>A0A1F5NAL0_9BACT</name>
<keyword evidence="9" id="KW-0698">rRNA processing</keyword>
<dbReference type="InterPro" id="IPR001279">
    <property type="entry name" value="Metallo-B-lactamas"/>
</dbReference>
<dbReference type="GO" id="GO:0008270">
    <property type="term" value="F:zinc ion binding"/>
    <property type="evidence" value="ECO:0007669"/>
    <property type="project" value="InterPro"/>
</dbReference>
<evidence type="ECO:0000256" key="8">
    <source>
        <dbReference type="ARBA" id="ARBA00022884"/>
    </source>
</evidence>
<evidence type="ECO:0000313" key="14">
    <source>
        <dbReference type="EMBL" id="OGE74480.1"/>
    </source>
</evidence>
<sequence>MPLGGIEEVGENMTVLEYGDDILVIDMGLGFPDETMPGIDYIIPNTKYLEDNKKRIKGVIITHGHLDHIGAIPYIMPKIGDPPIYTMKLTGELIKKRLEEFHLLGRSQIHELNKDDILTLGNFSIRFFRINHNIPDGVGLAIKTPAGLLVYATDWKFDHTPVDGRPSEFDKLANYGGEGVALLMSDSTNAEKPGYSMSEKTLGETIDRILQDAKGRVIFATFSTLISRIQQVIDAAHKSNRKLVVTGRSMVNNIEICLATNYLTLPAKGMIIKMEQAKKLPDNQVVILTTGSQGEEAAALARIARNEHKTIQVKKGDTCVVSANPIPGNERSVSSVLSNLARLGARVIYNKNLDIHTSGHAYQEDLKLMIALTKPKFFMPIHGEHHMLVAHANIASSVGIPDDNIFTLDNGQMLELSTTGVQVLEAKIPTGYVFVDGLGVGDVGEVVLRDRQVMAQDGMFVIIMKIERNTGKISGQPDIISRGFIYMKGSEDLLKEVKHEVRKVVESKGNGKVKEPNWAYIRSEVRDQIGEFLFQRTERRPMVLPVVIEV</sequence>
<dbReference type="Pfam" id="PF00753">
    <property type="entry name" value="Lactamase_B"/>
    <property type="match status" value="1"/>
</dbReference>
<evidence type="ECO:0000256" key="6">
    <source>
        <dbReference type="ARBA" id="ARBA00022833"/>
    </source>
</evidence>
<evidence type="ECO:0000313" key="15">
    <source>
        <dbReference type="Proteomes" id="UP000177610"/>
    </source>
</evidence>
<comment type="subcellular location">
    <subcellularLocation>
        <location evidence="9">Cytoplasm</location>
    </subcellularLocation>
</comment>
<comment type="subunit">
    <text evidence="9">Homodimer, may be a subunit of the RNA degradosome.</text>
</comment>
<comment type="cofactor">
    <cofactor evidence="12">
        <name>Ca(2+)</name>
        <dbReference type="ChEBI" id="CHEBI:29108"/>
    </cofactor>
    <text evidence="12">Binds 1 Ca(2+) cation per subunit. Seen in 1 crystal structure, it is not clear if it is physiologically important.</text>
</comment>
<dbReference type="Proteomes" id="UP000177610">
    <property type="component" value="Unassembled WGS sequence"/>
</dbReference>
<dbReference type="SUPFAM" id="SSF56281">
    <property type="entry name" value="Metallo-hydrolase/oxidoreductase"/>
    <property type="match status" value="1"/>
</dbReference>
<keyword evidence="7 9" id="KW-0269">Exonuclease</keyword>
<evidence type="ECO:0000256" key="5">
    <source>
        <dbReference type="ARBA" id="ARBA00022801"/>
    </source>
</evidence>
<evidence type="ECO:0000256" key="9">
    <source>
        <dbReference type="HAMAP-Rule" id="MF_01491"/>
    </source>
</evidence>
<feature type="binding site" evidence="12">
    <location>
        <position position="38"/>
    </location>
    <ligand>
        <name>Ca(2+)</name>
        <dbReference type="ChEBI" id="CHEBI:29108"/>
    </ligand>
</feature>
<dbReference type="EMBL" id="MFEH01000001">
    <property type="protein sequence ID" value="OGE74480.1"/>
    <property type="molecule type" value="Genomic_DNA"/>
</dbReference>
<comment type="caution">
    <text evidence="14">The sequence shown here is derived from an EMBL/GenBank/DDBJ whole genome shotgun (WGS) entry which is preliminary data.</text>
</comment>
<evidence type="ECO:0000256" key="4">
    <source>
        <dbReference type="ARBA" id="ARBA00022759"/>
    </source>
</evidence>
<evidence type="ECO:0000256" key="12">
    <source>
        <dbReference type="PIRSR" id="PIRSR004803-3"/>
    </source>
</evidence>
<evidence type="ECO:0000259" key="13">
    <source>
        <dbReference type="SMART" id="SM00849"/>
    </source>
</evidence>